<dbReference type="STRING" id="1830138.SAMN05443507_12922"/>
<comment type="similarity">
    <text evidence="1 2">Belongs to the phD/YefM antitoxin family.</text>
</comment>
<evidence type="ECO:0000313" key="4">
    <source>
        <dbReference type="Proteomes" id="UP000184016"/>
    </source>
</evidence>
<keyword evidence="4" id="KW-1185">Reference proteome</keyword>
<dbReference type="SUPFAM" id="SSF143120">
    <property type="entry name" value="YefM-like"/>
    <property type="match status" value="1"/>
</dbReference>
<gene>
    <name evidence="3" type="ORF">SAMN05443507_12922</name>
</gene>
<dbReference type="Proteomes" id="UP000184016">
    <property type="component" value="Unassembled WGS sequence"/>
</dbReference>
<dbReference type="InterPro" id="IPR036165">
    <property type="entry name" value="YefM-like_sf"/>
</dbReference>
<organism evidence="3 4">
    <name type="scientific">Alicyclobacillus tolerans</name>
    <dbReference type="NCBI Taxonomy" id="90970"/>
    <lineage>
        <taxon>Bacteria</taxon>
        <taxon>Bacillati</taxon>
        <taxon>Bacillota</taxon>
        <taxon>Bacilli</taxon>
        <taxon>Bacillales</taxon>
        <taxon>Alicyclobacillaceae</taxon>
        <taxon>Alicyclobacillus</taxon>
    </lineage>
</organism>
<dbReference type="RefSeq" id="WP_072875135.1">
    <property type="nucleotide sequence ID" value="NZ_FRAF01000029.1"/>
</dbReference>
<dbReference type="AlphaFoldDB" id="A0A1M6WRV9"/>
<dbReference type="EMBL" id="FRAF01000029">
    <property type="protein sequence ID" value="SHK96490.1"/>
    <property type="molecule type" value="Genomic_DNA"/>
</dbReference>
<evidence type="ECO:0000313" key="3">
    <source>
        <dbReference type="EMBL" id="SHK96490.1"/>
    </source>
</evidence>
<evidence type="ECO:0000256" key="1">
    <source>
        <dbReference type="ARBA" id="ARBA00009981"/>
    </source>
</evidence>
<proteinExistence type="inferred from homology"/>
<dbReference type="InterPro" id="IPR051416">
    <property type="entry name" value="phD-YefM_TA_antitoxins"/>
</dbReference>
<dbReference type="NCBIfam" id="TIGR01552">
    <property type="entry name" value="phd_fam"/>
    <property type="match status" value="1"/>
</dbReference>
<accession>A0A1M6WRV9</accession>
<sequence>MKTIGAYEAKTHFAELLEQVSLGETIIVTKRGIPVAKVIPIEQDKLDYQHILRQFQSLRTNVKSAQTSLKEMIEEGRRY</sequence>
<comment type="function">
    <text evidence="2">Antitoxin component of a type II toxin-antitoxin (TA) system.</text>
</comment>
<name>A0A1M6WRV9_9BACL</name>
<evidence type="ECO:0000256" key="2">
    <source>
        <dbReference type="RuleBase" id="RU362080"/>
    </source>
</evidence>
<dbReference type="Gene3D" id="3.40.1620.10">
    <property type="entry name" value="YefM-like domain"/>
    <property type="match status" value="1"/>
</dbReference>
<reference evidence="4" key="1">
    <citation type="submission" date="2016-11" db="EMBL/GenBank/DDBJ databases">
        <authorList>
            <person name="Varghese N."/>
            <person name="Submissions S."/>
        </authorList>
    </citation>
    <scope>NUCLEOTIDE SEQUENCE [LARGE SCALE GENOMIC DNA]</scope>
    <source>
        <strain evidence="4">USBA-503</strain>
    </source>
</reference>
<dbReference type="Pfam" id="PF02604">
    <property type="entry name" value="PhdYeFM_antitox"/>
    <property type="match status" value="1"/>
</dbReference>
<dbReference type="PANTHER" id="PTHR35377">
    <property type="entry name" value="ANTITOXIN VAPB49-RELATED-RELATED"/>
    <property type="match status" value="1"/>
</dbReference>
<dbReference type="InterPro" id="IPR006442">
    <property type="entry name" value="Antitoxin_Phd/YefM"/>
</dbReference>
<protein>
    <recommendedName>
        <fullName evidence="2">Antitoxin</fullName>
    </recommendedName>
</protein>